<dbReference type="HOGENOM" id="CLU_1559775_0_0_0"/>
<dbReference type="eggNOG" id="COG1796">
    <property type="taxonomic scope" value="Bacteria"/>
</dbReference>
<gene>
    <name evidence="1" type="ordered locus">ANT_21890</name>
</gene>
<dbReference type="KEGG" id="atm:ANT_21890"/>
<organism evidence="1 2">
    <name type="scientific">Anaerolinea thermophila (strain DSM 14523 / JCM 11388 / NBRC 100420 / UNI-1)</name>
    <dbReference type="NCBI Taxonomy" id="926569"/>
    <lineage>
        <taxon>Bacteria</taxon>
        <taxon>Bacillati</taxon>
        <taxon>Chloroflexota</taxon>
        <taxon>Anaerolineae</taxon>
        <taxon>Anaerolineales</taxon>
        <taxon>Anaerolineaceae</taxon>
        <taxon>Anaerolinea</taxon>
    </lineage>
</organism>
<sequence>MKAKIPLEIAEQIARQYAERLMPFCDRLEIAGSIRRRKAEVGDIEIVALPKPFVDLFGNENGYQDPMLAGVWVNKAGRRYKQYALPEGVNLDLFIVLPPAQWGVILALRTGGAEFSRKLVTPKPYGYLPQEYVIKDGAVHRADTGEIVPTPEEVDFLTLCGAAHIPPQERN</sequence>
<accession>E8MXY4</accession>
<evidence type="ECO:0008006" key="3">
    <source>
        <dbReference type="Google" id="ProtNLM"/>
    </source>
</evidence>
<dbReference type="Proteomes" id="UP000008922">
    <property type="component" value="Chromosome"/>
</dbReference>
<dbReference type="Gene3D" id="3.30.460.10">
    <property type="entry name" value="Beta Polymerase, domain 2"/>
    <property type="match status" value="1"/>
</dbReference>
<protein>
    <recommendedName>
        <fullName evidence="3">DNA polymerase beta thumb domain-containing protein</fullName>
    </recommendedName>
</protein>
<dbReference type="OrthoDB" id="1524524at2"/>
<proteinExistence type="predicted"/>
<dbReference type="SUPFAM" id="SSF81301">
    <property type="entry name" value="Nucleotidyltransferase"/>
    <property type="match status" value="1"/>
</dbReference>
<dbReference type="RefSeq" id="WP_013560585.1">
    <property type="nucleotide sequence ID" value="NC_014960.1"/>
</dbReference>
<reference evidence="1 2" key="1">
    <citation type="submission" date="2010-12" db="EMBL/GenBank/DDBJ databases">
        <title>Whole genome sequence of Anaerolinea thermophila UNI-1.</title>
        <authorList>
            <person name="Narita-Yamada S."/>
            <person name="Kishi E."/>
            <person name="Watanabe Y."/>
            <person name="Takasaki K."/>
            <person name="Ankai A."/>
            <person name="Oguchi A."/>
            <person name="Fukui S."/>
            <person name="Takahashi M."/>
            <person name="Yashiro I."/>
            <person name="Hosoyama A."/>
            <person name="Sekiguchi Y."/>
            <person name="Hanada S."/>
            <person name="Fujita N."/>
        </authorList>
    </citation>
    <scope>NUCLEOTIDE SEQUENCE [LARGE SCALE GENOMIC DNA]</scope>
    <source>
        <strain evidence="2">DSM 14523 / JCM 11388 / NBRC 100420 / UNI-1</strain>
    </source>
</reference>
<dbReference type="STRING" id="926569.ANT_21890"/>
<dbReference type="AlphaFoldDB" id="E8MXY4"/>
<dbReference type="InterPro" id="IPR043519">
    <property type="entry name" value="NT_sf"/>
</dbReference>
<dbReference type="EMBL" id="AP012029">
    <property type="protein sequence ID" value="BAJ64215.1"/>
    <property type="molecule type" value="Genomic_DNA"/>
</dbReference>
<evidence type="ECO:0000313" key="1">
    <source>
        <dbReference type="EMBL" id="BAJ64215.1"/>
    </source>
</evidence>
<keyword evidence="2" id="KW-1185">Reference proteome</keyword>
<dbReference type="InParanoid" id="E8MXY4"/>
<name>E8MXY4_ANATU</name>
<evidence type="ECO:0000313" key="2">
    <source>
        <dbReference type="Proteomes" id="UP000008922"/>
    </source>
</evidence>